<dbReference type="InterPro" id="IPR050950">
    <property type="entry name" value="HTH-type_LysR_regulators"/>
</dbReference>
<dbReference type="PANTHER" id="PTHR30419">
    <property type="entry name" value="HTH-TYPE TRANSCRIPTIONAL REGULATOR YBHD"/>
    <property type="match status" value="1"/>
</dbReference>
<evidence type="ECO:0000256" key="2">
    <source>
        <dbReference type="ARBA" id="ARBA00023015"/>
    </source>
</evidence>
<accession>A0A4Q7LWI4</accession>
<dbReference type="Pfam" id="PF00126">
    <property type="entry name" value="HTH_1"/>
    <property type="match status" value="1"/>
</dbReference>
<dbReference type="InterPro" id="IPR036390">
    <property type="entry name" value="WH_DNA-bd_sf"/>
</dbReference>
<reference evidence="6 7" key="1">
    <citation type="submission" date="2019-02" db="EMBL/GenBank/DDBJ databases">
        <title>Genomic Encyclopedia of Type Strains, Phase IV (KMG-IV): sequencing the most valuable type-strain genomes for metagenomic binning, comparative biology and taxonomic classification.</title>
        <authorList>
            <person name="Goeker M."/>
        </authorList>
    </citation>
    <scope>NUCLEOTIDE SEQUENCE [LARGE SCALE GENOMIC DNA]</scope>
    <source>
        <strain evidence="6 7">DSM 10617</strain>
    </source>
</reference>
<evidence type="ECO:0000256" key="4">
    <source>
        <dbReference type="ARBA" id="ARBA00023163"/>
    </source>
</evidence>
<name>A0A4Q7LWI4_9BURK</name>
<dbReference type="Gene3D" id="1.10.10.10">
    <property type="entry name" value="Winged helix-like DNA-binding domain superfamily/Winged helix DNA-binding domain"/>
    <property type="match status" value="1"/>
</dbReference>
<keyword evidence="3 6" id="KW-0238">DNA-binding</keyword>
<dbReference type="EMBL" id="SGWV01000007">
    <property type="protein sequence ID" value="RZS58448.1"/>
    <property type="molecule type" value="Genomic_DNA"/>
</dbReference>
<organism evidence="6 7">
    <name type="scientific">Sphaerotilus mobilis</name>
    <dbReference type="NCBI Taxonomy" id="47994"/>
    <lineage>
        <taxon>Bacteria</taxon>
        <taxon>Pseudomonadati</taxon>
        <taxon>Pseudomonadota</taxon>
        <taxon>Betaproteobacteria</taxon>
        <taxon>Burkholderiales</taxon>
        <taxon>Sphaerotilaceae</taxon>
        <taxon>Sphaerotilus</taxon>
    </lineage>
</organism>
<evidence type="ECO:0000259" key="5">
    <source>
        <dbReference type="PROSITE" id="PS50931"/>
    </source>
</evidence>
<dbReference type="InterPro" id="IPR005119">
    <property type="entry name" value="LysR_subst-bd"/>
</dbReference>
<dbReference type="PRINTS" id="PR00039">
    <property type="entry name" value="HTHLYSR"/>
</dbReference>
<gene>
    <name evidence="6" type="ORF">EV685_0741</name>
</gene>
<dbReference type="SUPFAM" id="SSF53850">
    <property type="entry name" value="Periplasmic binding protein-like II"/>
    <property type="match status" value="1"/>
</dbReference>
<dbReference type="OrthoDB" id="8751315at2"/>
<dbReference type="GO" id="GO:0003700">
    <property type="term" value="F:DNA-binding transcription factor activity"/>
    <property type="evidence" value="ECO:0007669"/>
    <property type="project" value="InterPro"/>
</dbReference>
<dbReference type="Gene3D" id="3.40.190.290">
    <property type="match status" value="1"/>
</dbReference>
<evidence type="ECO:0000313" key="6">
    <source>
        <dbReference type="EMBL" id="RZS58448.1"/>
    </source>
</evidence>
<dbReference type="PROSITE" id="PS50931">
    <property type="entry name" value="HTH_LYSR"/>
    <property type="match status" value="1"/>
</dbReference>
<dbReference type="Proteomes" id="UP000293433">
    <property type="component" value="Unassembled WGS sequence"/>
</dbReference>
<dbReference type="Pfam" id="PF03466">
    <property type="entry name" value="LysR_substrate"/>
    <property type="match status" value="1"/>
</dbReference>
<protein>
    <submittedName>
        <fullName evidence="6">DNA-binding transcriptional LysR family regulator</fullName>
    </submittedName>
</protein>
<comment type="similarity">
    <text evidence="1">Belongs to the LysR transcriptional regulatory family.</text>
</comment>
<evidence type="ECO:0000256" key="1">
    <source>
        <dbReference type="ARBA" id="ARBA00009437"/>
    </source>
</evidence>
<sequence>MRHLNLDQLRTLVTIADLGTFAAASQALHLAPPTVSLHIRELEQRLGASLLERSSRGAVPTAAGTLLVERGRQLLKDADDAEEQVRRSAHGLAGKVSLATSTGVLVYLLPHVLARLAERAPEIDVEVSILGSIETVARLRAGTLDLGIVALPQPSEPDLVLGPWRRDLMLAFIPPGWEAPEVVTPDWMAARPMVANGSSTLTQKLILGWFARAGLQPRTRIELNYNEAIKSLVSAGYGAAVLPAEWVPEGAPALGPDGMPLAHSPSNMPMQLRPLDPPLPRELALAHRPEGRLDAATRQVLETLRGFASSM</sequence>
<feature type="domain" description="HTH lysR-type" evidence="5">
    <location>
        <begin position="4"/>
        <end position="61"/>
    </location>
</feature>
<keyword evidence="2" id="KW-0805">Transcription regulation</keyword>
<dbReference type="SUPFAM" id="SSF46785">
    <property type="entry name" value="Winged helix' DNA-binding domain"/>
    <property type="match status" value="1"/>
</dbReference>
<keyword evidence="7" id="KW-1185">Reference proteome</keyword>
<dbReference type="InterPro" id="IPR000847">
    <property type="entry name" value="LysR_HTH_N"/>
</dbReference>
<comment type="caution">
    <text evidence="6">The sequence shown here is derived from an EMBL/GenBank/DDBJ whole genome shotgun (WGS) entry which is preliminary data.</text>
</comment>
<dbReference type="InterPro" id="IPR036388">
    <property type="entry name" value="WH-like_DNA-bd_sf"/>
</dbReference>
<dbReference type="GO" id="GO:0005829">
    <property type="term" value="C:cytosol"/>
    <property type="evidence" value="ECO:0007669"/>
    <property type="project" value="TreeGrafter"/>
</dbReference>
<keyword evidence="4" id="KW-0804">Transcription</keyword>
<dbReference type="GO" id="GO:0003677">
    <property type="term" value="F:DNA binding"/>
    <property type="evidence" value="ECO:0007669"/>
    <property type="project" value="UniProtKB-KW"/>
</dbReference>
<dbReference type="AlphaFoldDB" id="A0A4Q7LWI4"/>
<dbReference type="CDD" id="cd05466">
    <property type="entry name" value="PBP2_LTTR_substrate"/>
    <property type="match status" value="1"/>
</dbReference>
<dbReference type="FunFam" id="1.10.10.10:FF:000001">
    <property type="entry name" value="LysR family transcriptional regulator"/>
    <property type="match status" value="1"/>
</dbReference>
<evidence type="ECO:0000313" key="7">
    <source>
        <dbReference type="Proteomes" id="UP000293433"/>
    </source>
</evidence>
<evidence type="ECO:0000256" key="3">
    <source>
        <dbReference type="ARBA" id="ARBA00023125"/>
    </source>
</evidence>
<proteinExistence type="inferred from homology"/>